<keyword evidence="11" id="KW-1185">Reference proteome</keyword>
<dbReference type="InterPro" id="IPR011701">
    <property type="entry name" value="MFS"/>
</dbReference>
<feature type="transmembrane region" description="Helical" evidence="8">
    <location>
        <begin position="118"/>
        <end position="137"/>
    </location>
</feature>
<organism evidence="10 11">
    <name type="scientific">Nocardioides donggukensis</name>
    <dbReference type="NCBI Taxonomy" id="2774019"/>
    <lineage>
        <taxon>Bacteria</taxon>
        <taxon>Bacillati</taxon>
        <taxon>Actinomycetota</taxon>
        <taxon>Actinomycetes</taxon>
        <taxon>Propionibacteriales</taxon>
        <taxon>Nocardioidaceae</taxon>
        <taxon>Nocardioides</taxon>
    </lineage>
</organism>
<dbReference type="SUPFAM" id="SSF103473">
    <property type="entry name" value="MFS general substrate transporter"/>
    <property type="match status" value="1"/>
</dbReference>
<dbReference type="InterPro" id="IPR020846">
    <property type="entry name" value="MFS_dom"/>
</dbReference>
<comment type="subcellular location">
    <subcellularLocation>
        <location evidence="1">Cell membrane</location>
        <topology evidence="1">Multi-pass membrane protein</topology>
    </subcellularLocation>
</comment>
<dbReference type="InterPro" id="IPR036259">
    <property type="entry name" value="MFS_trans_sf"/>
</dbReference>
<evidence type="ECO:0000256" key="8">
    <source>
        <dbReference type="SAM" id="Phobius"/>
    </source>
</evidence>
<evidence type="ECO:0000256" key="6">
    <source>
        <dbReference type="ARBA" id="ARBA00022989"/>
    </source>
</evidence>
<accession>A0A927K4K1</accession>
<feature type="transmembrane region" description="Helical" evidence="8">
    <location>
        <begin position="149"/>
        <end position="168"/>
    </location>
</feature>
<evidence type="ECO:0000256" key="7">
    <source>
        <dbReference type="ARBA" id="ARBA00023136"/>
    </source>
</evidence>
<proteinExistence type="inferred from homology"/>
<feature type="transmembrane region" description="Helical" evidence="8">
    <location>
        <begin position="92"/>
        <end position="112"/>
    </location>
</feature>
<comment type="caution">
    <text evidence="10">The sequence shown here is derived from an EMBL/GenBank/DDBJ whole genome shotgun (WGS) entry which is preliminary data.</text>
</comment>
<evidence type="ECO:0000313" key="11">
    <source>
        <dbReference type="Proteomes" id="UP000616839"/>
    </source>
</evidence>
<feature type="transmembrane region" description="Helical" evidence="8">
    <location>
        <begin position="60"/>
        <end position="80"/>
    </location>
</feature>
<keyword evidence="5 8" id="KW-0812">Transmembrane</keyword>
<keyword evidence="4" id="KW-1003">Cell membrane</keyword>
<evidence type="ECO:0000256" key="5">
    <source>
        <dbReference type="ARBA" id="ARBA00022692"/>
    </source>
</evidence>
<evidence type="ECO:0000313" key="10">
    <source>
        <dbReference type="EMBL" id="MBD8870109.1"/>
    </source>
</evidence>
<dbReference type="InterPro" id="IPR004812">
    <property type="entry name" value="Efflux_drug-R_Bcr/CmlA"/>
</dbReference>
<reference evidence="10" key="1">
    <citation type="submission" date="2020-09" db="EMBL/GenBank/DDBJ databases">
        <title>Nocardioides sp. strain MJB4 16S ribosomal RNA gene Genome sequencing and assembly.</title>
        <authorList>
            <person name="Kim I."/>
        </authorList>
    </citation>
    <scope>NUCLEOTIDE SEQUENCE</scope>
    <source>
        <strain evidence="10">MJB4</strain>
    </source>
</reference>
<feature type="domain" description="Major facilitator superfamily (MFS) profile" evidence="9">
    <location>
        <begin position="23"/>
        <end position="410"/>
    </location>
</feature>
<dbReference type="PROSITE" id="PS50850">
    <property type="entry name" value="MFS"/>
    <property type="match status" value="1"/>
</dbReference>
<feature type="transmembrane region" description="Helical" evidence="8">
    <location>
        <begin position="292"/>
        <end position="312"/>
    </location>
</feature>
<feature type="transmembrane region" description="Helical" evidence="8">
    <location>
        <begin position="318"/>
        <end position="338"/>
    </location>
</feature>
<dbReference type="PROSITE" id="PS00216">
    <property type="entry name" value="SUGAR_TRANSPORT_1"/>
    <property type="match status" value="1"/>
</dbReference>
<feature type="transmembrane region" description="Helical" evidence="8">
    <location>
        <begin position="265"/>
        <end position="285"/>
    </location>
</feature>
<protein>
    <submittedName>
        <fullName evidence="10">Multidrug effflux MFS transporter</fullName>
    </submittedName>
</protein>
<evidence type="ECO:0000256" key="2">
    <source>
        <dbReference type="ARBA" id="ARBA00006236"/>
    </source>
</evidence>
<dbReference type="RefSeq" id="WP_192143433.1">
    <property type="nucleotide sequence ID" value="NZ_JACYXZ010000003.1"/>
</dbReference>
<dbReference type="InterPro" id="IPR005829">
    <property type="entry name" value="Sugar_transporter_CS"/>
</dbReference>
<feature type="transmembrane region" description="Helical" evidence="8">
    <location>
        <begin position="180"/>
        <end position="199"/>
    </location>
</feature>
<feature type="transmembrane region" description="Helical" evidence="8">
    <location>
        <begin position="387"/>
        <end position="406"/>
    </location>
</feature>
<sequence>MSTHPAADRRAPGPEGQGDRDYLRFVLVLGALIALGPLSIDMYLPAFPRIAEDLSATPSQVQLTLTGMLCGLALGQLVIGPLSDAFGRRRPLLVGLLVHAVASILCSMASTIEMLSVLRVLQGLAGASVSVTAMAMVRDRFAGVAMARLMARLILVIGLAPIIAPSLGGLVLEWTGWRRIFDVLALAALLLATLAARSLHETLPPERRRPARVRASLAAYGGLFRDARFLALALIGGSMMATLFAYVSGASFVLQEGYGLSERTFAIVFGVNAAGFVVGSQLNPVLLRRYSLIQVLTSGILLTFAAAALLLVTSLTGLGGLVGVLVPLGVVMSAAGLSMPNTPALALERYAGSAGTAAAVLGSLQFGVGAAAAPLVGAFGGQSATPMAVVMLALSGLAATLMYAVVRRPGPARVGSGTG</sequence>
<dbReference type="InterPro" id="IPR050189">
    <property type="entry name" value="MFS_Efflux_Transporters"/>
</dbReference>
<dbReference type="GO" id="GO:1990961">
    <property type="term" value="P:xenobiotic detoxification by transmembrane export across the plasma membrane"/>
    <property type="evidence" value="ECO:0007669"/>
    <property type="project" value="InterPro"/>
</dbReference>
<dbReference type="NCBIfam" id="TIGR00710">
    <property type="entry name" value="efflux_Bcr_CflA"/>
    <property type="match status" value="1"/>
</dbReference>
<dbReference type="FunFam" id="1.20.1720.10:FF:000005">
    <property type="entry name" value="Bcr/CflA family efflux transporter"/>
    <property type="match status" value="1"/>
</dbReference>
<dbReference type="AlphaFoldDB" id="A0A927K4K1"/>
<dbReference type="GO" id="GO:0042910">
    <property type="term" value="F:xenobiotic transmembrane transporter activity"/>
    <property type="evidence" value="ECO:0007669"/>
    <property type="project" value="InterPro"/>
</dbReference>
<keyword evidence="6 8" id="KW-1133">Transmembrane helix</keyword>
<evidence type="ECO:0000256" key="3">
    <source>
        <dbReference type="ARBA" id="ARBA00022448"/>
    </source>
</evidence>
<gene>
    <name evidence="10" type="ORF">IE331_10790</name>
</gene>
<keyword evidence="3" id="KW-0813">Transport</keyword>
<dbReference type="GO" id="GO:0005886">
    <property type="term" value="C:plasma membrane"/>
    <property type="evidence" value="ECO:0007669"/>
    <property type="project" value="UniProtKB-SubCell"/>
</dbReference>
<comment type="similarity">
    <text evidence="2">Belongs to the major facilitator superfamily. Bcr/CmlA family.</text>
</comment>
<feature type="transmembrane region" description="Helical" evidence="8">
    <location>
        <begin position="229"/>
        <end position="253"/>
    </location>
</feature>
<dbReference type="Gene3D" id="1.20.1720.10">
    <property type="entry name" value="Multidrug resistance protein D"/>
    <property type="match status" value="1"/>
</dbReference>
<dbReference type="PANTHER" id="PTHR43124">
    <property type="entry name" value="PURINE EFFLUX PUMP PBUE"/>
    <property type="match status" value="1"/>
</dbReference>
<dbReference type="EMBL" id="JACYXZ010000003">
    <property type="protein sequence ID" value="MBD8870109.1"/>
    <property type="molecule type" value="Genomic_DNA"/>
</dbReference>
<evidence type="ECO:0000259" key="9">
    <source>
        <dbReference type="PROSITE" id="PS50850"/>
    </source>
</evidence>
<evidence type="ECO:0000256" key="1">
    <source>
        <dbReference type="ARBA" id="ARBA00004651"/>
    </source>
</evidence>
<dbReference type="Pfam" id="PF07690">
    <property type="entry name" value="MFS_1"/>
    <property type="match status" value="1"/>
</dbReference>
<name>A0A927K4K1_9ACTN</name>
<dbReference type="PANTHER" id="PTHR43124:SF3">
    <property type="entry name" value="CHLORAMPHENICOL EFFLUX PUMP RV0191"/>
    <property type="match status" value="1"/>
</dbReference>
<feature type="transmembrane region" description="Helical" evidence="8">
    <location>
        <begin position="21"/>
        <end position="40"/>
    </location>
</feature>
<evidence type="ECO:0000256" key="4">
    <source>
        <dbReference type="ARBA" id="ARBA00022475"/>
    </source>
</evidence>
<dbReference type="CDD" id="cd17320">
    <property type="entry name" value="MFS_MdfA_MDR_like"/>
    <property type="match status" value="1"/>
</dbReference>
<dbReference type="Proteomes" id="UP000616839">
    <property type="component" value="Unassembled WGS sequence"/>
</dbReference>
<keyword evidence="7 8" id="KW-0472">Membrane</keyword>
<feature type="transmembrane region" description="Helical" evidence="8">
    <location>
        <begin position="350"/>
        <end position="375"/>
    </location>
</feature>